<accession>K9U3F2</accession>
<dbReference type="NCBIfam" id="NF033572">
    <property type="entry name" value="transpos_ISKra4"/>
    <property type="match status" value="1"/>
</dbReference>
<dbReference type="HOGENOM" id="CLU_053292_0_0_3"/>
<dbReference type="KEGG" id="cthe:Chro_3919"/>
<dbReference type="RefSeq" id="WP_015155873.1">
    <property type="nucleotide sequence ID" value="NC_019695.1"/>
</dbReference>
<dbReference type="eggNOG" id="ENOG502ZB85">
    <property type="taxonomic scope" value="Bacteria"/>
</dbReference>
<name>K9U3F2_CHRTP</name>
<sequence length="424" mass="47627">MSVTIVESNAEFVTLQLVVPLQKTFLETEETLQSVLNEAGTKASGEALKQFDTDGSPIESGGMRWTSKGQLPKTYQTPYGMVALQRHVYQTSDGGKTLCPLEVDARIIITSTPRFAKQISHKYAQMSSVRLVEDLRENHGLKVHRSSVQTLAEAVGTIALLKEEDWHYQTPKLPTIETVSIGVDGTCMLLCEDGFRQAMVGTISLYDALGERQHTTYVAAAPEHGREFFLGRMQLQVEQVKRLYPHAHYQGLADGAQENWTFLKPLTHTQVLDFYHVTQYLGKVAKAIHPRSDEYQQAWMDTHCHTLKHEVGAATRLLAEMESLDPKRLSESIRSGLQDAITYFRNHHHQMHYAEAVARHLPIGSGVTEAACKVIVKARLCGAGMKWKERGAGIVLSLRTLTYTEGRWQQFWSKINRYGFTLAA</sequence>
<proteinExistence type="predicted"/>
<dbReference type="AlphaFoldDB" id="K9U3F2"/>
<evidence type="ECO:0000313" key="1">
    <source>
        <dbReference type="EMBL" id="AFY89330.1"/>
    </source>
</evidence>
<dbReference type="STRING" id="251229.Chro_3919"/>
<dbReference type="InParanoid" id="K9U3F2"/>
<evidence type="ECO:0008006" key="3">
    <source>
        <dbReference type="Google" id="ProtNLM"/>
    </source>
</evidence>
<evidence type="ECO:0000313" key="2">
    <source>
        <dbReference type="Proteomes" id="UP000010384"/>
    </source>
</evidence>
<dbReference type="EMBL" id="CP003597">
    <property type="protein sequence ID" value="AFY89330.1"/>
    <property type="molecule type" value="Genomic_DNA"/>
</dbReference>
<gene>
    <name evidence="1" type="ORF">Chro_3919</name>
</gene>
<dbReference type="OrthoDB" id="525251at2"/>
<organism evidence="1 2">
    <name type="scientific">Chroococcidiopsis thermalis (strain PCC 7203)</name>
    <dbReference type="NCBI Taxonomy" id="251229"/>
    <lineage>
        <taxon>Bacteria</taxon>
        <taxon>Bacillati</taxon>
        <taxon>Cyanobacteriota</taxon>
        <taxon>Cyanophyceae</taxon>
        <taxon>Chroococcidiopsidales</taxon>
        <taxon>Chroococcidiopsidaceae</taxon>
        <taxon>Chroococcidiopsis</taxon>
    </lineage>
</organism>
<reference evidence="1 2" key="1">
    <citation type="submission" date="2012-06" db="EMBL/GenBank/DDBJ databases">
        <title>Finished chromosome of genome of Chroococcidiopsis thermalis PCC 7203.</title>
        <authorList>
            <consortium name="US DOE Joint Genome Institute"/>
            <person name="Gugger M."/>
            <person name="Coursin T."/>
            <person name="Rippka R."/>
            <person name="Tandeau De Marsac N."/>
            <person name="Huntemann M."/>
            <person name="Wei C.-L."/>
            <person name="Han J."/>
            <person name="Detter J.C."/>
            <person name="Han C."/>
            <person name="Tapia R."/>
            <person name="Davenport K."/>
            <person name="Daligault H."/>
            <person name="Erkkila T."/>
            <person name="Gu W."/>
            <person name="Munk A.C.C."/>
            <person name="Teshima H."/>
            <person name="Xu Y."/>
            <person name="Chain P."/>
            <person name="Chen A."/>
            <person name="Krypides N."/>
            <person name="Mavromatis K."/>
            <person name="Markowitz V."/>
            <person name="Szeto E."/>
            <person name="Ivanova N."/>
            <person name="Mikhailova N."/>
            <person name="Ovchinnikova G."/>
            <person name="Pagani I."/>
            <person name="Pati A."/>
            <person name="Goodwin L."/>
            <person name="Peters L."/>
            <person name="Pitluck S."/>
            <person name="Woyke T."/>
            <person name="Kerfeld C."/>
        </authorList>
    </citation>
    <scope>NUCLEOTIDE SEQUENCE [LARGE SCALE GENOMIC DNA]</scope>
    <source>
        <strain evidence="1 2">PCC 7203</strain>
    </source>
</reference>
<dbReference type="PATRIC" id="fig|251229.3.peg.4578"/>
<protein>
    <recommendedName>
        <fullName evidence="3">ISKra4 family transposase</fullName>
    </recommendedName>
</protein>
<keyword evidence="2" id="KW-1185">Reference proteome</keyword>
<dbReference type="Proteomes" id="UP000010384">
    <property type="component" value="Chromosome"/>
</dbReference>